<dbReference type="InterPro" id="IPR000814">
    <property type="entry name" value="TBP"/>
</dbReference>
<evidence type="ECO:0000313" key="5">
    <source>
        <dbReference type="EMBL" id="EZG88187.1"/>
    </source>
</evidence>
<feature type="region of interest" description="Disordered" evidence="4">
    <location>
        <begin position="184"/>
        <end position="205"/>
    </location>
</feature>
<dbReference type="eggNOG" id="ENOG502SY1G">
    <property type="taxonomic scope" value="Eukaryota"/>
</dbReference>
<evidence type="ECO:0000256" key="4">
    <source>
        <dbReference type="SAM" id="MobiDB-lite"/>
    </source>
</evidence>
<dbReference type="EMBL" id="AFNH02000040">
    <property type="protein sequence ID" value="EZG88187.1"/>
    <property type="molecule type" value="Genomic_DNA"/>
</dbReference>
<dbReference type="Gene3D" id="3.30.310.10">
    <property type="entry name" value="TATA-Binding Protein"/>
    <property type="match status" value="2"/>
</dbReference>
<keyword evidence="2" id="KW-0238">DNA-binding</keyword>
<dbReference type="Pfam" id="PF00352">
    <property type="entry name" value="TBP"/>
    <property type="match status" value="1"/>
</dbReference>
<comment type="caution">
    <text evidence="5">The sequence shown here is derived from an EMBL/GenBank/DDBJ whole genome shotgun (WGS) entry which is preliminary data.</text>
</comment>
<dbReference type="Proteomes" id="UP000019763">
    <property type="component" value="Unassembled WGS sequence"/>
</dbReference>
<keyword evidence="3" id="KW-0804">Transcription</keyword>
<protein>
    <submittedName>
        <fullName evidence="5">Transcription factor TFIID, protein TBP</fullName>
    </submittedName>
</protein>
<dbReference type="GO" id="GO:0006352">
    <property type="term" value="P:DNA-templated transcription initiation"/>
    <property type="evidence" value="ECO:0007669"/>
    <property type="project" value="InterPro"/>
</dbReference>
<dbReference type="AlphaFoldDB" id="A0A023BDH1"/>
<organism evidence="5 6">
    <name type="scientific">Gregarina niphandrodes</name>
    <name type="common">Septate eugregarine</name>
    <dbReference type="NCBI Taxonomy" id="110365"/>
    <lineage>
        <taxon>Eukaryota</taxon>
        <taxon>Sar</taxon>
        <taxon>Alveolata</taxon>
        <taxon>Apicomplexa</taxon>
        <taxon>Conoidasida</taxon>
        <taxon>Gregarinasina</taxon>
        <taxon>Eugregarinorida</taxon>
        <taxon>Gregarinidae</taxon>
        <taxon>Gregarina</taxon>
    </lineage>
</organism>
<dbReference type="VEuPathDB" id="CryptoDB:GNI_005350"/>
<dbReference type="PANTHER" id="PTHR10126">
    <property type="entry name" value="TATA-BOX BINDING PROTEIN"/>
    <property type="match status" value="1"/>
</dbReference>
<comment type="similarity">
    <text evidence="1">Belongs to the TBP family.</text>
</comment>
<dbReference type="GeneID" id="22910473"/>
<dbReference type="RefSeq" id="XP_011128611.1">
    <property type="nucleotide sequence ID" value="XM_011130309.1"/>
</dbReference>
<dbReference type="OrthoDB" id="2127950at2759"/>
<accession>A0A023BDH1</accession>
<keyword evidence="6" id="KW-1185">Reference proteome</keyword>
<evidence type="ECO:0000313" key="6">
    <source>
        <dbReference type="Proteomes" id="UP000019763"/>
    </source>
</evidence>
<gene>
    <name evidence="5" type="ORF">GNI_005350</name>
</gene>
<dbReference type="SUPFAM" id="SSF55945">
    <property type="entry name" value="TATA-box binding protein-like"/>
    <property type="match status" value="2"/>
</dbReference>
<evidence type="ECO:0000256" key="1">
    <source>
        <dbReference type="ARBA" id="ARBA00005560"/>
    </source>
</evidence>
<dbReference type="GO" id="GO:0003677">
    <property type="term" value="F:DNA binding"/>
    <property type="evidence" value="ECO:0007669"/>
    <property type="project" value="UniProtKB-KW"/>
</dbReference>
<proteinExistence type="inferred from homology"/>
<dbReference type="OMA" id="EVHNIQA"/>
<sequence>MSKEGFFGEAIEWNDEPAFPIDTYKSLSTRIDADLRIHNVLALAVLESDEKINLDEAVKLFINASYVPEIFPAVRIEVRGQITGAMYTISLFDGGRIQSAGGCMPREAGLCMKRVARRLRKGLNIRVKFRSFEIHNLLGVVDICKRIDLNKMYQVAPGTTDYEPSKFPALRVSVPVPERVRERKRQQELEPMMNSQAPEDTLRRKREAARIITGSKKKKVETITASIFTNGKINFVGGKSVESIVAVLEELKPYIDACSH</sequence>
<dbReference type="InterPro" id="IPR012295">
    <property type="entry name" value="TBP_dom_sf"/>
</dbReference>
<evidence type="ECO:0000256" key="2">
    <source>
        <dbReference type="ARBA" id="ARBA00023125"/>
    </source>
</evidence>
<name>A0A023BDH1_GRENI</name>
<reference evidence="5" key="1">
    <citation type="submission" date="2013-12" db="EMBL/GenBank/DDBJ databases">
        <authorList>
            <person name="Omoto C.K."/>
            <person name="Sibley D."/>
            <person name="Venepally P."/>
            <person name="Hadjithomas M."/>
            <person name="Karamycheva S."/>
            <person name="Brunk B."/>
            <person name="Roos D."/>
            <person name="Caler E."/>
            <person name="Lorenzi H."/>
        </authorList>
    </citation>
    <scope>NUCLEOTIDE SEQUENCE</scope>
</reference>
<evidence type="ECO:0000256" key="3">
    <source>
        <dbReference type="ARBA" id="ARBA00023163"/>
    </source>
</evidence>